<protein>
    <submittedName>
        <fullName evidence="3">CHRD domain-containing protein</fullName>
    </submittedName>
</protein>
<comment type="caution">
    <text evidence="3">The sequence shown here is derived from an EMBL/GenBank/DDBJ whole genome shotgun (WGS) entry which is preliminary data.</text>
</comment>
<dbReference type="EMBL" id="VDCS01000007">
    <property type="protein sequence ID" value="TNJ44694.1"/>
    <property type="molecule type" value="Genomic_DNA"/>
</dbReference>
<gene>
    <name evidence="3" type="ORF">FGF67_08620</name>
</gene>
<proteinExistence type="predicted"/>
<keyword evidence="4" id="KW-1185">Reference proteome</keyword>
<dbReference type="OrthoDB" id="571052at2"/>
<dbReference type="PROSITE" id="PS50933">
    <property type="entry name" value="CHRD"/>
    <property type="match status" value="1"/>
</dbReference>
<reference evidence="3 4" key="1">
    <citation type="submission" date="2019-05" db="EMBL/GenBank/DDBJ databases">
        <title>Tamlana fucoidanivorans sp. nov., isolated from the surface of algae collected from Fujian province in China.</title>
        <authorList>
            <person name="Li J."/>
        </authorList>
    </citation>
    <scope>NUCLEOTIDE SEQUENCE [LARGE SCALE GENOMIC DNA]</scope>
    <source>
        <strain evidence="3 4">CW2-9</strain>
    </source>
</reference>
<organism evidence="3 4">
    <name type="scientific">Allotamlana fucoidanivorans</name>
    <dbReference type="NCBI Taxonomy" id="2583814"/>
    <lineage>
        <taxon>Bacteria</taxon>
        <taxon>Pseudomonadati</taxon>
        <taxon>Bacteroidota</taxon>
        <taxon>Flavobacteriia</taxon>
        <taxon>Flavobacteriales</taxon>
        <taxon>Flavobacteriaceae</taxon>
        <taxon>Allotamlana</taxon>
    </lineage>
</organism>
<dbReference type="InterPro" id="IPR010895">
    <property type="entry name" value="CHRD"/>
</dbReference>
<dbReference type="Pfam" id="PF07452">
    <property type="entry name" value="CHRD"/>
    <property type="match status" value="1"/>
</dbReference>
<evidence type="ECO:0000313" key="4">
    <source>
        <dbReference type="Proteomes" id="UP000308713"/>
    </source>
</evidence>
<evidence type="ECO:0000259" key="2">
    <source>
        <dbReference type="PROSITE" id="PS50933"/>
    </source>
</evidence>
<feature type="domain" description="CHRD" evidence="2">
    <location>
        <begin position="55"/>
        <end position="188"/>
    </location>
</feature>
<evidence type="ECO:0000313" key="3">
    <source>
        <dbReference type="EMBL" id="TNJ44694.1"/>
    </source>
</evidence>
<dbReference type="Proteomes" id="UP000308713">
    <property type="component" value="Unassembled WGS sequence"/>
</dbReference>
<dbReference type="AlphaFoldDB" id="A0A5C4SL80"/>
<feature type="chain" id="PRO_5023026697" evidence="1">
    <location>
        <begin position="26"/>
        <end position="188"/>
    </location>
</feature>
<accession>A0A5C4SL80</accession>
<evidence type="ECO:0000256" key="1">
    <source>
        <dbReference type="SAM" id="SignalP"/>
    </source>
</evidence>
<name>A0A5C4SL80_9FLAO</name>
<sequence length="188" mass="20217">MIKSYNLVMHKMVFFVLSGMLLTCSSEPLITSTSEADVTSLDSKITIQKDANKSNRLHFTASLKGSNETTPNDSNATGQAIVHINKEETMIHYKLIVSNIENVTMAHFHMGAAGTNGGVVVWLYDNRTGQPSGIFNGVLAEGYINESDLTGGLTGKTIGDLVEAIRDGLIYVNVHTTAIGSGEIRGQL</sequence>
<feature type="signal peptide" evidence="1">
    <location>
        <begin position="1"/>
        <end position="25"/>
    </location>
</feature>
<dbReference type="RefSeq" id="WP_139696768.1">
    <property type="nucleotide sequence ID" value="NZ_CP074074.1"/>
</dbReference>
<dbReference type="SMART" id="SM00754">
    <property type="entry name" value="CHRD"/>
    <property type="match status" value="1"/>
</dbReference>
<keyword evidence="1" id="KW-0732">Signal</keyword>